<gene>
    <name evidence="5" type="ORF">F6V25_08560</name>
</gene>
<protein>
    <submittedName>
        <fullName evidence="5">Restriction endonuclease subunit S</fullName>
    </submittedName>
</protein>
<comment type="caution">
    <text evidence="5">The sequence shown here is derived from an EMBL/GenBank/DDBJ whole genome shotgun (WGS) entry which is preliminary data.</text>
</comment>
<dbReference type="GO" id="GO:0004519">
    <property type="term" value="F:endonuclease activity"/>
    <property type="evidence" value="ECO:0007669"/>
    <property type="project" value="UniProtKB-KW"/>
</dbReference>
<feature type="domain" description="Type I restriction modification DNA specificity" evidence="4">
    <location>
        <begin position="4"/>
        <end position="174"/>
    </location>
</feature>
<dbReference type="Pfam" id="PF01420">
    <property type="entry name" value="Methylase_S"/>
    <property type="match status" value="1"/>
</dbReference>
<keyword evidence="2" id="KW-0680">Restriction system</keyword>
<proteinExistence type="inferred from homology"/>
<dbReference type="PANTHER" id="PTHR30408">
    <property type="entry name" value="TYPE-1 RESTRICTION ENZYME ECOKI SPECIFICITY PROTEIN"/>
    <property type="match status" value="1"/>
</dbReference>
<dbReference type="InterPro" id="IPR044946">
    <property type="entry name" value="Restrct_endonuc_typeI_TRD_sf"/>
</dbReference>
<dbReference type="InterPro" id="IPR000055">
    <property type="entry name" value="Restrct_endonuc_typeI_TRD"/>
</dbReference>
<evidence type="ECO:0000259" key="4">
    <source>
        <dbReference type="Pfam" id="PF01420"/>
    </source>
</evidence>
<dbReference type="AlphaFoldDB" id="A0A7J4ZS22"/>
<dbReference type="PANTHER" id="PTHR30408:SF12">
    <property type="entry name" value="TYPE I RESTRICTION ENZYME MJAVIII SPECIFICITY SUBUNIT"/>
    <property type="match status" value="1"/>
</dbReference>
<dbReference type="GO" id="GO:0003677">
    <property type="term" value="F:DNA binding"/>
    <property type="evidence" value="ECO:0007669"/>
    <property type="project" value="UniProtKB-KW"/>
</dbReference>
<evidence type="ECO:0000256" key="3">
    <source>
        <dbReference type="ARBA" id="ARBA00023125"/>
    </source>
</evidence>
<evidence type="ECO:0000256" key="2">
    <source>
        <dbReference type="ARBA" id="ARBA00022747"/>
    </source>
</evidence>
<sequence>MKTGWQTSTLGDVLDVLRNGVNCKQDKSGIGEKISRIESISGAWFDIEKVGYANLSELDKHRYRLKRGDILFSHINSPAHVGKTAIFDCDEPVYHGVNLLLMRPKEVVTSDYLNHALKYLFQSGYWHGVCKQSVNQASVNQQDISKVEISFPKSLPEQHRIVGILDEAFDGIATAKANAEKNLQNARALFESHLQAEFAEAWQVGKLVTLTDLATDITDGDHMPPPKAPSGVPFITIGNIIKDTRTIDFANTFMVPKEYYDGLKPNKKPKIGDVLYTVTGSFGIPVLVSDSLNFCFQRHIGLVRPKSEVDSSWLYYLLMSPQVFKQANDGANGAAQKTVSLKLLRGFEVPKISLTRQLSSVAKLDAIAENTKRLESIYQRKLAKLEELKKSLLHQAFTGQL</sequence>
<dbReference type="Proteomes" id="UP000420562">
    <property type="component" value="Unassembled WGS sequence"/>
</dbReference>
<accession>A0A7J4ZS22</accession>
<comment type="similarity">
    <text evidence="1">Belongs to the type-I restriction system S methylase family.</text>
</comment>
<keyword evidence="6" id="KW-1185">Reference proteome</keyword>
<keyword evidence="5" id="KW-0540">Nuclease</keyword>
<evidence type="ECO:0000313" key="5">
    <source>
        <dbReference type="EMBL" id="KAB0665757.1"/>
    </source>
</evidence>
<dbReference type="SUPFAM" id="SSF116734">
    <property type="entry name" value="DNA methylase specificity domain"/>
    <property type="match status" value="2"/>
</dbReference>
<dbReference type="EMBL" id="VZQZ01000004">
    <property type="protein sequence ID" value="KAB0665757.1"/>
    <property type="molecule type" value="Genomic_DNA"/>
</dbReference>
<dbReference type="GO" id="GO:0009307">
    <property type="term" value="P:DNA restriction-modification system"/>
    <property type="evidence" value="ECO:0007669"/>
    <property type="project" value="UniProtKB-KW"/>
</dbReference>
<dbReference type="InterPro" id="IPR052021">
    <property type="entry name" value="Type-I_RS_S_subunit"/>
</dbReference>
<dbReference type="RefSeq" id="WP_151128191.1">
    <property type="nucleotide sequence ID" value="NZ_VZQZ01000004.1"/>
</dbReference>
<keyword evidence="5" id="KW-0255">Endonuclease</keyword>
<dbReference type="Gene3D" id="3.90.220.20">
    <property type="entry name" value="DNA methylase specificity domains"/>
    <property type="match status" value="2"/>
</dbReference>
<evidence type="ECO:0000256" key="1">
    <source>
        <dbReference type="ARBA" id="ARBA00010923"/>
    </source>
</evidence>
<keyword evidence="3" id="KW-0238">DNA-binding</keyword>
<reference evidence="5 6" key="1">
    <citation type="submission" date="2019-09" db="EMBL/GenBank/DDBJ databases">
        <title>Geobacter sp. Red96, a novel strain isolated from paddy soil.</title>
        <authorList>
            <person name="Xu Z."/>
            <person name="Masuda Y."/>
            <person name="Itoh H."/>
            <person name="Senoo K."/>
        </authorList>
    </citation>
    <scope>NUCLEOTIDE SEQUENCE [LARGE SCALE GENOMIC DNA]</scope>
    <source>
        <strain evidence="5 6">Red96</strain>
    </source>
</reference>
<name>A0A7J4ZS22_9BACT</name>
<keyword evidence="5" id="KW-0378">Hydrolase</keyword>
<organism evidence="5 6">
    <name type="scientific">Oryzomonas japonica</name>
    <dbReference type="NCBI Taxonomy" id="2603858"/>
    <lineage>
        <taxon>Bacteria</taxon>
        <taxon>Pseudomonadati</taxon>
        <taxon>Thermodesulfobacteriota</taxon>
        <taxon>Desulfuromonadia</taxon>
        <taxon>Geobacterales</taxon>
        <taxon>Geobacteraceae</taxon>
        <taxon>Oryzomonas</taxon>
    </lineage>
</organism>
<evidence type="ECO:0000313" key="6">
    <source>
        <dbReference type="Proteomes" id="UP000420562"/>
    </source>
</evidence>